<sequence length="82" mass="8080">MVQVAAALLFALAAGLGLMVIVAMVRSNGDAILSALAGDGAFPVAAGPSPSPAPQVVVSVRRLAPRPARAVSAPRPPLSRAA</sequence>
<dbReference type="RefSeq" id="WP_089213988.1">
    <property type="nucleotide sequence ID" value="NZ_FZPA01000001.1"/>
</dbReference>
<accession>A0A239D1P3</accession>
<evidence type="ECO:0000313" key="2">
    <source>
        <dbReference type="Proteomes" id="UP000198339"/>
    </source>
</evidence>
<dbReference type="AlphaFoldDB" id="A0A239D1P3"/>
<keyword evidence="2" id="KW-1185">Reference proteome</keyword>
<reference evidence="1 2" key="1">
    <citation type="submission" date="2017-06" db="EMBL/GenBank/DDBJ databases">
        <authorList>
            <person name="Kim H.J."/>
            <person name="Triplett B.A."/>
        </authorList>
    </citation>
    <scope>NUCLEOTIDE SEQUENCE [LARGE SCALE GENOMIC DNA]</scope>
    <source>
        <strain evidence="1 2">DS15</strain>
    </source>
</reference>
<evidence type="ECO:0000313" key="1">
    <source>
        <dbReference type="EMBL" id="SNS26260.1"/>
    </source>
</evidence>
<name>A0A239D1P3_9SPHN</name>
<proteinExistence type="predicted"/>
<organism evidence="1 2">
    <name type="scientific">Sphingopyxis indica</name>
    <dbReference type="NCBI Taxonomy" id="436663"/>
    <lineage>
        <taxon>Bacteria</taxon>
        <taxon>Pseudomonadati</taxon>
        <taxon>Pseudomonadota</taxon>
        <taxon>Alphaproteobacteria</taxon>
        <taxon>Sphingomonadales</taxon>
        <taxon>Sphingomonadaceae</taxon>
        <taxon>Sphingopyxis</taxon>
    </lineage>
</organism>
<dbReference type="EMBL" id="FZPA01000001">
    <property type="protein sequence ID" value="SNS26260.1"/>
    <property type="molecule type" value="Genomic_DNA"/>
</dbReference>
<dbReference type="Proteomes" id="UP000198339">
    <property type="component" value="Unassembled WGS sequence"/>
</dbReference>
<protein>
    <submittedName>
        <fullName evidence="1">Uncharacterized protein</fullName>
    </submittedName>
</protein>
<gene>
    <name evidence="1" type="ORF">SAMN06295955_10144</name>
</gene>